<organism evidence="1">
    <name type="scientific">Eucalyptus grandis</name>
    <name type="common">Flooded gum</name>
    <dbReference type="NCBI Taxonomy" id="71139"/>
    <lineage>
        <taxon>Eukaryota</taxon>
        <taxon>Viridiplantae</taxon>
        <taxon>Streptophyta</taxon>
        <taxon>Embryophyta</taxon>
        <taxon>Tracheophyta</taxon>
        <taxon>Spermatophyta</taxon>
        <taxon>Magnoliopsida</taxon>
        <taxon>eudicotyledons</taxon>
        <taxon>Gunneridae</taxon>
        <taxon>Pentapetalae</taxon>
        <taxon>rosids</taxon>
        <taxon>malvids</taxon>
        <taxon>Myrtales</taxon>
        <taxon>Myrtaceae</taxon>
        <taxon>Myrtoideae</taxon>
        <taxon>Eucalypteae</taxon>
        <taxon>Eucalyptus</taxon>
    </lineage>
</organism>
<name>A0A059B830_EUCGR</name>
<gene>
    <name evidence="1" type="ORF">EUGRSUZ_H05006</name>
</gene>
<proteinExistence type="predicted"/>
<protein>
    <submittedName>
        <fullName evidence="1">Uncharacterized protein</fullName>
    </submittedName>
</protein>
<dbReference type="InParanoid" id="A0A059B830"/>
<dbReference type="EMBL" id="KK198760">
    <property type="protein sequence ID" value="KCW62367.1"/>
    <property type="molecule type" value="Genomic_DNA"/>
</dbReference>
<reference evidence="1" key="1">
    <citation type="submission" date="2013-07" db="EMBL/GenBank/DDBJ databases">
        <title>The genome of Eucalyptus grandis.</title>
        <authorList>
            <person name="Schmutz J."/>
            <person name="Hayes R."/>
            <person name="Myburg A."/>
            <person name="Tuskan G."/>
            <person name="Grattapaglia D."/>
            <person name="Rokhsar D.S."/>
        </authorList>
    </citation>
    <scope>NUCLEOTIDE SEQUENCE</scope>
    <source>
        <tissue evidence="1">Leaf extractions</tissue>
    </source>
</reference>
<evidence type="ECO:0000313" key="1">
    <source>
        <dbReference type="EMBL" id="KCW62367.1"/>
    </source>
</evidence>
<sequence>MYVLFKSCLTKKGHDKQPHLRLLSYLHILNQRPIFLTFKINQQDYPLLLKFQHNLLGKHSASCIHLLMKFRDQKLEQITSFEQKQR</sequence>
<dbReference type="AlphaFoldDB" id="A0A059B830"/>
<dbReference type="Gramene" id="KCW62367">
    <property type="protein sequence ID" value="KCW62367"/>
    <property type="gene ID" value="EUGRSUZ_H05006"/>
</dbReference>
<accession>A0A059B830</accession>